<dbReference type="EMBL" id="DF238815">
    <property type="protein sequence ID" value="GAC98002.1"/>
    <property type="molecule type" value="Genomic_DNA"/>
</dbReference>
<accession>R9P9S6</accession>
<dbReference type="eggNOG" id="ENOG502S68B">
    <property type="taxonomic scope" value="Eukaryota"/>
</dbReference>
<dbReference type="AlphaFoldDB" id="R9P9S6"/>
<reference evidence="3" key="1">
    <citation type="journal article" date="2013" name="Genome Announc.">
        <title>Draft genome sequence of the basidiomycetous yeast-like fungus Pseudozyma hubeiensis SY62, which produces an abundant amount of the biosurfactant mannosylerythritol lipids.</title>
        <authorList>
            <person name="Konishi M."/>
            <person name="Hatada Y."/>
            <person name="Horiuchi J."/>
        </authorList>
    </citation>
    <scope>NUCLEOTIDE SEQUENCE [LARGE SCALE GENOMIC DNA]</scope>
    <source>
        <strain evidence="3">SY62</strain>
    </source>
</reference>
<evidence type="ECO:0008006" key="4">
    <source>
        <dbReference type="Google" id="ProtNLM"/>
    </source>
</evidence>
<organism evidence="2 3">
    <name type="scientific">Pseudozyma hubeiensis (strain SY62)</name>
    <name type="common">Yeast</name>
    <dbReference type="NCBI Taxonomy" id="1305764"/>
    <lineage>
        <taxon>Eukaryota</taxon>
        <taxon>Fungi</taxon>
        <taxon>Dikarya</taxon>
        <taxon>Basidiomycota</taxon>
        <taxon>Ustilaginomycotina</taxon>
        <taxon>Ustilaginomycetes</taxon>
        <taxon>Ustilaginales</taxon>
        <taxon>Ustilaginaceae</taxon>
        <taxon>Pseudozyma</taxon>
    </lineage>
</organism>
<keyword evidence="1" id="KW-0732">Signal</keyword>
<gene>
    <name evidence="2" type="ORF">PHSY_005590</name>
</gene>
<dbReference type="Proteomes" id="UP000014071">
    <property type="component" value="Unassembled WGS sequence"/>
</dbReference>
<dbReference type="GeneID" id="24110868"/>
<evidence type="ECO:0000256" key="1">
    <source>
        <dbReference type="SAM" id="SignalP"/>
    </source>
</evidence>
<dbReference type="InterPro" id="IPR007727">
    <property type="entry name" value="Spo12"/>
</dbReference>
<protein>
    <recommendedName>
        <fullName evidence="4">SnoaL-like domain-containing protein</fullName>
    </recommendedName>
</protein>
<keyword evidence="3" id="KW-1185">Reference proteome</keyword>
<dbReference type="HOGENOM" id="CLU_799568_0_0_1"/>
<evidence type="ECO:0000313" key="3">
    <source>
        <dbReference type="Proteomes" id="UP000014071"/>
    </source>
</evidence>
<feature type="signal peptide" evidence="1">
    <location>
        <begin position="1"/>
        <end position="17"/>
    </location>
</feature>
<dbReference type="Pfam" id="PF05032">
    <property type="entry name" value="Spo12"/>
    <property type="match status" value="1"/>
</dbReference>
<dbReference type="RefSeq" id="XP_012191589.1">
    <property type="nucleotide sequence ID" value="XM_012336199.1"/>
</dbReference>
<feature type="chain" id="PRO_5004478440" description="SnoaL-like domain-containing protein" evidence="1">
    <location>
        <begin position="18"/>
        <end position="347"/>
    </location>
</feature>
<dbReference type="STRING" id="1305764.R9P9S6"/>
<evidence type="ECO:0000313" key="2">
    <source>
        <dbReference type="EMBL" id="GAC98002.1"/>
    </source>
</evidence>
<sequence length="347" mass="37724">MTSRFSGLLLCESLVQACVRCLFERLPSFERVQGPLSLSQVETLKDRIYSVACSKLVLPIKGVWSEAPTQTIFITTSTSSRTLISSTRHHLRQLDEQQASTLSINHSHLFSSPSSSPPSSSMFHASNTRLNAAGLAPEHSKLLPERQPMHDEANLLESLRQLYTSATPSDECFSIFANEAILTLPTGDVVVGPSNIKAKFAQVLAPFTQRSLRQRLLVTPESLPHRTIVLDHMLSLSSDDGVTVKNVHSLVVLKRKAQDGKISALTEEEGHRKATAPLAARAAAANSFYSPTDAQLSPVTSKLNLAKKKHHMKAKPTALFANRSGLRQAIIPGSPAPSTGSNADMDF</sequence>
<name>R9P9S6_PSEHS</name>
<proteinExistence type="predicted"/>
<dbReference type="OrthoDB" id="2400485at2759"/>